<feature type="non-terminal residue" evidence="1">
    <location>
        <position position="151"/>
    </location>
</feature>
<reference evidence="2" key="3">
    <citation type="submission" date="2015-06" db="UniProtKB">
        <authorList>
            <consortium name="EnsemblMetazoa"/>
        </authorList>
    </citation>
    <scope>IDENTIFICATION</scope>
</reference>
<evidence type="ECO:0000313" key="2">
    <source>
        <dbReference type="EnsemblMetazoa" id="CapteP193511"/>
    </source>
</evidence>
<evidence type="ECO:0000313" key="3">
    <source>
        <dbReference type="Proteomes" id="UP000014760"/>
    </source>
</evidence>
<dbReference type="EMBL" id="KB294208">
    <property type="protein sequence ID" value="ELU14888.1"/>
    <property type="molecule type" value="Genomic_DNA"/>
</dbReference>
<proteinExistence type="predicted"/>
<reference evidence="1 3" key="2">
    <citation type="journal article" date="2013" name="Nature">
        <title>Insights into bilaterian evolution from three spiralian genomes.</title>
        <authorList>
            <person name="Simakov O."/>
            <person name="Marletaz F."/>
            <person name="Cho S.J."/>
            <person name="Edsinger-Gonzales E."/>
            <person name="Havlak P."/>
            <person name="Hellsten U."/>
            <person name="Kuo D.H."/>
            <person name="Larsson T."/>
            <person name="Lv J."/>
            <person name="Arendt D."/>
            <person name="Savage R."/>
            <person name="Osoegawa K."/>
            <person name="de Jong P."/>
            <person name="Grimwood J."/>
            <person name="Chapman J.A."/>
            <person name="Shapiro H."/>
            <person name="Aerts A."/>
            <person name="Otillar R.P."/>
            <person name="Terry A.Y."/>
            <person name="Boore J.L."/>
            <person name="Grigoriev I.V."/>
            <person name="Lindberg D.R."/>
            <person name="Seaver E.C."/>
            <person name="Weisblat D.A."/>
            <person name="Putnam N.H."/>
            <person name="Rokhsar D.S."/>
        </authorList>
    </citation>
    <scope>NUCLEOTIDE SEQUENCE</scope>
    <source>
        <strain evidence="1 3">I ESC-2004</strain>
    </source>
</reference>
<dbReference type="Proteomes" id="UP000014760">
    <property type="component" value="Unassembled WGS sequence"/>
</dbReference>
<reference evidence="3" key="1">
    <citation type="submission" date="2012-12" db="EMBL/GenBank/DDBJ databases">
        <authorList>
            <person name="Hellsten U."/>
            <person name="Grimwood J."/>
            <person name="Chapman J.A."/>
            <person name="Shapiro H."/>
            <person name="Aerts A."/>
            <person name="Otillar R.P."/>
            <person name="Terry A.Y."/>
            <person name="Boore J.L."/>
            <person name="Simakov O."/>
            <person name="Marletaz F."/>
            <person name="Cho S.-J."/>
            <person name="Edsinger-Gonzales E."/>
            <person name="Havlak P."/>
            <person name="Kuo D.-H."/>
            <person name="Larsson T."/>
            <person name="Lv J."/>
            <person name="Arendt D."/>
            <person name="Savage R."/>
            <person name="Osoegawa K."/>
            <person name="de Jong P."/>
            <person name="Lindberg D.R."/>
            <person name="Seaver E.C."/>
            <person name="Weisblat D.A."/>
            <person name="Putnam N.H."/>
            <person name="Grigoriev I.V."/>
            <person name="Rokhsar D.S."/>
        </authorList>
    </citation>
    <scope>NUCLEOTIDE SEQUENCE</scope>
    <source>
        <strain evidence="3">I ESC-2004</strain>
    </source>
</reference>
<dbReference type="EnsemblMetazoa" id="CapteT193511">
    <property type="protein sequence ID" value="CapteP193511"/>
    <property type="gene ID" value="CapteG193511"/>
</dbReference>
<dbReference type="EMBL" id="AMQN01038395">
    <property type="status" value="NOT_ANNOTATED_CDS"/>
    <property type="molecule type" value="Genomic_DNA"/>
</dbReference>
<dbReference type="AlphaFoldDB" id="R7V7Q4"/>
<name>R7V7Q4_CAPTE</name>
<dbReference type="HOGENOM" id="CLU_1735979_0_0_1"/>
<accession>R7V7Q4</accession>
<feature type="non-terminal residue" evidence="1">
    <location>
        <position position="1"/>
    </location>
</feature>
<organism evidence="1">
    <name type="scientific">Capitella teleta</name>
    <name type="common">Polychaete worm</name>
    <dbReference type="NCBI Taxonomy" id="283909"/>
    <lineage>
        <taxon>Eukaryota</taxon>
        <taxon>Metazoa</taxon>
        <taxon>Spiralia</taxon>
        <taxon>Lophotrochozoa</taxon>
        <taxon>Annelida</taxon>
        <taxon>Polychaeta</taxon>
        <taxon>Sedentaria</taxon>
        <taxon>Scolecida</taxon>
        <taxon>Capitellidae</taxon>
        <taxon>Capitella</taxon>
    </lineage>
</organism>
<keyword evidence="3" id="KW-1185">Reference proteome</keyword>
<gene>
    <name evidence="1" type="ORF">CAPTEDRAFT_193511</name>
</gene>
<protein>
    <submittedName>
        <fullName evidence="1 2">Uncharacterized protein</fullName>
    </submittedName>
</protein>
<sequence>TFIEQRKKQDTLPAETFKVAVSNNEERQKDGWNCGIFTLEFLTKDIGVTPDRDHESLLPPMKGRLTLSKLLYEHSGCAEYSTTCSKKKWKAYCMVSTWIIKSSDIKIALSRVSGGMKNESDDEEEGEQSAQCHFVLPEIPRGLEPNAIVSQ</sequence>
<evidence type="ECO:0000313" key="1">
    <source>
        <dbReference type="EMBL" id="ELU14888.1"/>
    </source>
</evidence>